<dbReference type="SUPFAM" id="SSF53756">
    <property type="entry name" value="UDP-Glycosyltransferase/glycogen phosphorylase"/>
    <property type="match status" value="1"/>
</dbReference>
<reference evidence="2 3" key="1">
    <citation type="submission" date="2024-03" db="EMBL/GenBank/DDBJ databases">
        <title>Actinomycetospora sp. OC33-EN06, a novel actinomycete isolated from wild orchid (Aerides multiflora).</title>
        <authorList>
            <person name="Suriyachadkun C."/>
        </authorList>
    </citation>
    <scope>NUCLEOTIDE SEQUENCE [LARGE SCALE GENOMIC DNA]</scope>
    <source>
        <strain evidence="2 3">OC33-EN06</strain>
    </source>
</reference>
<dbReference type="InterPro" id="IPR029767">
    <property type="entry name" value="WecB-like"/>
</dbReference>
<dbReference type="EC" id="3.2.1.183" evidence="2"/>
<comment type="caution">
    <text evidence="2">The sequence shown here is derived from an EMBL/GenBank/DDBJ whole genome shotgun (WGS) entry which is preliminary data.</text>
</comment>
<proteinExistence type="predicted"/>
<dbReference type="InterPro" id="IPR020004">
    <property type="entry name" value="UDP-GlcNAc_Epase"/>
</dbReference>
<dbReference type="RefSeq" id="WP_337714402.1">
    <property type="nucleotide sequence ID" value="NZ_JBBEGL010000004.1"/>
</dbReference>
<protein>
    <submittedName>
        <fullName evidence="2">UDP-N-acetylglucosamine 2-epimerase</fullName>
        <ecNumber evidence="2">3.2.1.183</ecNumber>
    </submittedName>
</protein>
<evidence type="ECO:0000313" key="2">
    <source>
        <dbReference type="EMBL" id="MEJ2887912.1"/>
    </source>
</evidence>
<dbReference type="Pfam" id="PF02350">
    <property type="entry name" value="Epimerase_2"/>
    <property type="match status" value="1"/>
</dbReference>
<dbReference type="Proteomes" id="UP001370100">
    <property type="component" value="Unassembled WGS sequence"/>
</dbReference>
<keyword evidence="2" id="KW-0326">Glycosidase</keyword>
<keyword evidence="3" id="KW-1185">Reference proteome</keyword>
<accession>A0ABU8N689</accession>
<dbReference type="InterPro" id="IPR003331">
    <property type="entry name" value="UDP_GlcNAc_Epimerase_2_dom"/>
</dbReference>
<dbReference type="CDD" id="cd03786">
    <property type="entry name" value="GTB_UDP-GlcNAc_2-Epimerase"/>
    <property type="match status" value="1"/>
</dbReference>
<dbReference type="NCBIfam" id="TIGR03568">
    <property type="entry name" value="NeuC_NnaA"/>
    <property type="match status" value="1"/>
</dbReference>
<name>A0ABU8N689_9PSEU</name>
<organism evidence="2 3">
    <name type="scientific">Actinomycetospora aeridis</name>
    <dbReference type="NCBI Taxonomy" id="3129231"/>
    <lineage>
        <taxon>Bacteria</taxon>
        <taxon>Bacillati</taxon>
        <taxon>Actinomycetota</taxon>
        <taxon>Actinomycetes</taxon>
        <taxon>Pseudonocardiales</taxon>
        <taxon>Pseudonocardiaceae</taxon>
        <taxon>Actinomycetospora</taxon>
    </lineage>
</organism>
<dbReference type="GO" id="GO:0016798">
    <property type="term" value="F:hydrolase activity, acting on glycosyl bonds"/>
    <property type="evidence" value="ECO:0007669"/>
    <property type="project" value="UniProtKB-KW"/>
</dbReference>
<evidence type="ECO:0000259" key="1">
    <source>
        <dbReference type="Pfam" id="PF02350"/>
    </source>
</evidence>
<dbReference type="PANTHER" id="PTHR43174">
    <property type="entry name" value="UDP-N-ACETYLGLUCOSAMINE 2-EPIMERASE"/>
    <property type="match status" value="1"/>
</dbReference>
<dbReference type="Gene3D" id="3.40.50.2000">
    <property type="entry name" value="Glycogen Phosphorylase B"/>
    <property type="match status" value="2"/>
</dbReference>
<sequence length="379" mass="42230">MRHVAIVTEARSSFSYFRPIVRLIEDDDSMTHSLLVVSQHLLPAFGYTVEEIEREGLDISDRLYSVFDGYTPATMAKSTGALMMSLTDSFVRLRPDWVLVLGDRGESLAAAYTAATMNIPVAHVQAGERSGNVDGMTRHAITRFAHLHFASGEEAAERLRRMGEEEWRIATVGAPQLDELLRRSFADPEQIAAQFEIDLDRPLLLVLQHPVTEDFGEGADQMQATLEAVCELGEQTILVFPNSDAGSEDIRRVIGQYRRPFIRVERNLPHHAYAGLMNVATAMVGNSSSGIIEAPLMGLPAVNVGDRQRERARASNVIDVPHKREAIVDALRRAMSLEFRAQMSTDSPYVGDGQVSERILEILRTTTIDHKLMTKQIVY</sequence>
<keyword evidence="2" id="KW-0378">Hydrolase</keyword>
<gene>
    <name evidence="2" type="primary">neuC</name>
    <name evidence="2" type="ORF">WCD41_15740</name>
</gene>
<feature type="domain" description="UDP-N-acetylglucosamine 2-epimerase" evidence="1">
    <location>
        <begin position="24"/>
        <end position="364"/>
    </location>
</feature>
<dbReference type="EMBL" id="JBBEGL010000004">
    <property type="protein sequence ID" value="MEJ2887912.1"/>
    <property type="molecule type" value="Genomic_DNA"/>
</dbReference>
<evidence type="ECO:0000313" key="3">
    <source>
        <dbReference type="Proteomes" id="UP001370100"/>
    </source>
</evidence>
<dbReference type="PANTHER" id="PTHR43174:SF3">
    <property type="entry name" value="UDP-N-ACETYLGLUCOSAMINE 2-EPIMERASE"/>
    <property type="match status" value="1"/>
</dbReference>